<dbReference type="Pfam" id="PF04965">
    <property type="entry name" value="GPW_gp25"/>
    <property type="match status" value="1"/>
</dbReference>
<dbReference type="SUPFAM" id="SSF160719">
    <property type="entry name" value="gpW/gp25-like"/>
    <property type="match status" value="1"/>
</dbReference>
<accession>A0A178Y3E9</accession>
<keyword evidence="3" id="KW-1185">Reference proteome</keyword>
<dbReference type="PANTHER" id="PTHR38595:SF1">
    <property type="entry name" value="TYPE VI SECRETION SYSTEM COMPONENT TSSE1"/>
    <property type="match status" value="1"/>
</dbReference>
<reference evidence="2 3" key="1">
    <citation type="submission" date="2015-11" db="EMBL/GenBank/DDBJ databases">
        <title>Ensifer anhuiense sp. nov., an effective nitrogen fixation bacterium with Glycine soja.</title>
        <authorList>
            <person name="Yan H."/>
            <person name="Chen W."/>
        </authorList>
    </citation>
    <scope>NUCLEOTIDE SEQUENCE [LARGE SCALE GENOMIC DNA]</scope>
    <source>
        <strain evidence="2 3">LMG 7837</strain>
    </source>
</reference>
<dbReference type="AlphaFoldDB" id="A0A178Y3E9"/>
<evidence type="ECO:0000313" key="2">
    <source>
        <dbReference type="EMBL" id="OAP41956.1"/>
    </source>
</evidence>
<dbReference type="InterPro" id="IPR007048">
    <property type="entry name" value="IraD/Gp25-like"/>
</dbReference>
<protein>
    <submittedName>
        <fullName evidence="2">Type VI secretion protein</fullName>
    </submittedName>
</protein>
<organism evidence="2 3">
    <name type="scientific">Sinorhizobium saheli</name>
    <dbReference type="NCBI Taxonomy" id="36856"/>
    <lineage>
        <taxon>Bacteria</taxon>
        <taxon>Pseudomonadati</taxon>
        <taxon>Pseudomonadota</taxon>
        <taxon>Alphaproteobacteria</taxon>
        <taxon>Hyphomicrobiales</taxon>
        <taxon>Rhizobiaceae</taxon>
        <taxon>Sinorhizobium/Ensifer group</taxon>
        <taxon>Sinorhizobium</taxon>
    </lineage>
</organism>
<dbReference type="InterPro" id="IPR017737">
    <property type="entry name" value="TssE1-like"/>
</dbReference>
<dbReference type="NCBIfam" id="TIGR03357">
    <property type="entry name" value="VI_zyme"/>
    <property type="match status" value="1"/>
</dbReference>
<name>A0A178Y3E9_SINSA</name>
<feature type="domain" description="IraD/Gp25-like" evidence="1">
    <location>
        <begin position="44"/>
        <end position="141"/>
    </location>
</feature>
<dbReference type="Proteomes" id="UP000078507">
    <property type="component" value="Unassembled WGS sequence"/>
</dbReference>
<comment type="caution">
    <text evidence="2">The sequence shown here is derived from an EMBL/GenBank/DDBJ whole genome shotgun (WGS) entry which is preliminary data.</text>
</comment>
<dbReference type="OrthoDB" id="119583at2"/>
<sequence length="170" mass="19138">MADPLERYRPRDRVLARSILDRLIDDSPDLAADPPASLAEQVREMREAIRRDIEALLNTRRCPRTPPTVLTELGDALVNYGVDGMVSANLVTDESKARLARIIERRIALFETRLTQVRVTILKSRSLAERALRLRIEASFRLIDGMPPISFESVIDPSTQRFMVEGAANG</sequence>
<evidence type="ECO:0000313" key="3">
    <source>
        <dbReference type="Proteomes" id="UP000078507"/>
    </source>
</evidence>
<dbReference type="RefSeq" id="WP_066876687.1">
    <property type="nucleotide sequence ID" value="NZ_LNQB01000083.1"/>
</dbReference>
<proteinExistence type="predicted"/>
<dbReference type="InterPro" id="IPR053176">
    <property type="entry name" value="T6SS_TssE1-like"/>
</dbReference>
<dbReference type="PANTHER" id="PTHR38595">
    <property type="entry name" value="CYTOPLASMIC PROTEIN-RELATED"/>
    <property type="match status" value="1"/>
</dbReference>
<gene>
    <name evidence="2" type="ORF">ATB98_05930</name>
</gene>
<evidence type="ECO:0000259" key="1">
    <source>
        <dbReference type="Pfam" id="PF04965"/>
    </source>
</evidence>
<dbReference type="EMBL" id="LNQB01000083">
    <property type="protein sequence ID" value="OAP41956.1"/>
    <property type="molecule type" value="Genomic_DNA"/>
</dbReference>
<dbReference type="STRING" id="36856.ATB98_05930"/>
<dbReference type="Gene3D" id="3.10.450.40">
    <property type="match status" value="1"/>
</dbReference>